<keyword evidence="2" id="KW-1185">Reference proteome</keyword>
<name>A0A4Z2F9Y4_9TELE</name>
<evidence type="ECO:0000313" key="1">
    <source>
        <dbReference type="EMBL" id="TNN37755.1"/>
    </source>
</evidence>
<protein>
    <submittedName>
        <fullName evidence="1">Uncharacterized protein</fullName>
    </submittedName>
</protein>
<organism evidence="1 2">
    <name type="scientific">Liparis tanakae</name>
    <name type="common">Tanaka's snailfish</name>
    <dbReference type="NCBI Taxonomy" id="230148"/>
    <lineage>
        <taxon>Eukaryota</taxon>
        <taxon>Metazoa</taxon>
        <taxon>Chordata</taxon>
        <taxon>Craniata</taxon>
        <taxon>Vertebrata</taxon>
        <taxon>Euteleostomi</taxon>
        <taxon>Actinopterygii</taxon>
        <taxon>Neopterygii</taxon>
        <taxon>Teleostei</taxon>
        <taxon>Neoteleostei</taxon>
        <taxon>Acanthomorphata</taxon>
        <taxon>Eupercaria</taxon>
        <taxon>Perciformes</taxon>
        <taxon>Cottioidei</taxon>
        <taxon>Cottales</taxon>
        <taxon>Liparidae</taxon>
        <taxon>Liparis</taxon>
    </lineage>
</organism>
<dbReference type="AlphaFoldDB" id="A0A4Z2F9Y4"/>
<sequence>MEAEDSRAESMEDMTAAATAPMPMTEMYGGVRYCSAMGRMEPAWSRSNGWSACVPVEAATAPTRMEGIPSTRQKAEEA</sequence>
<gene>
    <name evidence="1" type="ORF">EYF80_052083</name>
</gene>
<accession>A0A4Z2F9Y4</accession>
<comment type="caution">
    <text evidence="1">The sequence shown here is derived from an EMBL/GenBank/DDBJ whole genome shotgun (WGS) entry which is preliminary data.</text>
</comment>
<dbReference type="Proteomes" id="UP000314294">
    <property type="component" value="Unassembled WGS sequence"/>
</dbReference>
<proteinExistence type="predicted"/>
<dbReference type="EMBL" id="SRLO01001446">
    <property type="protein sequence ID" value="TNN37755.1"/>
    <property type="molecule type" value="Genomic_DNA"/>
</dbReference>
<evidence type="ECO:0000313" key="2">
    <source>
        <dbReference type="Proteomes" id="UP000314294"/>
    </source>
</evidence>
<reference evidence="1 2" key="1">
    <citation type="submission" date="2019-03" db="EMBL/GenBank/DDBJ databases">
        <title>First draft genome of Liparis tanakae, snailfish: a comprehensive survey of snailfish specific genes.</title>
        <authorList>
            <person name="Kim W."/>
            <person name="Song I."/>
            <person name="Jeong J.-H."/>
            <person name="Kim D."/>
            <person name="Kim S."/>
            <person name="Ryu S."/>
            <person name="Song J.Y."/>
            <person name="Lee S.K."/>
        </authorList>
    </citation>
    <scope>NUCLEOTIDE SEQUENCE [LARGE SCALE GENOMIC DNA]</scope>
    <source>
        <tissue evidence="1">Muscle</tissue>
    </source>
</reference>